<sequence>MDPIKISNVDAATIAMLDQKAKDLSLKGKKRISRNMLIKAIIEKAMVNESMLSQFEEINELRKEIIELKDVLNEYVESNNFIVQALLTGEVGEYK</sequence>
<accession>A0AAW8RDG2</accession>
<protein>
    <recommendedName>
        <fullName evidence="3">Ribbon-helix-helix protein CopG domain-containing protein</fullName>
    </recommendedName>
</protein>
<gene>
    <name evidence="1" type="ORF">MX635_11145</name>
</gene>
<dbReference type="Proteomes" id="UP001249945">
    <property type="component" value="Unassembled WGS sequence"/>
</dbReference>
<dbReference type="AlphaFoldDB" id="A0AAW8RDG2"/>
<evidence type="ECO:0000313" key="2">
    <source>
        <dbReference type="Proteomes" id="UP001249945"/>
    </source>
</evidence>
<reference evidence="1" key="1">
    <citation type="submission" date="2022-04" db="EMBL/GenBank/DDBJ databases">
        <title>Draft genome sequences of lactic acid bacteria (LAB) strains involved in meat spoilage.</title>
        <authorList>
            <person name="Palevich N."/>
        </authorList>
    </citation>
    <scope>NUCLEOTIDE SEQUENCE</scope>
    <source>
        <strain evidence="1">9-14</strain>
    </source>
</reference>
<name>A0AAW8RDG2_CARDV</name>
<evidence type="ECO:0008006" key="3">
    <source>
        <dbReference type="Google" id="ProtNLM"/>
    </source>
</evidence>
<evidence type="ECO:0000313" key="1">
    <source>
        <dbReference type="EMBL" id="MDT1974950.1"/>
    </source>
</evidence>
<dbReference type="RefSeq" id="WP_311780771.1">
    <property type="nucleotide sequence ID" value="NZ_JALRMQ010000008.1"/>
</dbReference>
<comment type="caution">
    <text evidence="1">The sequence shown here is derived from an EMBL/GenBank/DDBJ whole genome shotgun (WGS) entry which is preliminary data.</text>
</comment>
<proteinExistence type="predicted"/>
<organism evidence="1 2">
    <name type="scientific">Carnobacterium divergens</name>
    <name type="common">Lactobacillus divergens</name>
    <dbReference type="NCBI Taxonomy" id="2748"/>
    <lineage>
        <taxon>Bacteria</taxon>
        <taxon>Bacillati</taxon>
        <taxon>Bacillota</taxon>
        <taxon>Bacilli</taxon>
        <taxon>Lactobacillales</taxon>
        <taxon>Carnobacteriaceae</taxon>
        <taxon>Carnobacterium</taxon>
    </lineage>
</organism>
<dbReference type="EMBL" id="JALRMR010000014">
    <property type="protein sequence ID" value="MDT1974950.1"/>
    <property type="molecule type" value="Genomic_DNA"/>
</dbReference>